<dbReference type="Pfam" id="PF13411">
    <property type="entry name" value="MerR_1"/>
    <property type="match status" value="1"/>
</dbReference>
<keyword evidence="3" id="KW-1185">Reference proteome</keyword>
<reference evidence="3" key="1">
    <citation type="journal article" date="2019" name="Int. J. Syst. Evol. Microbiol.">
        <title>The Global Catalogue of Microorganisms (GCM) 10K type strain sequencing project: providing services to taxonomists for standard genome sequencing and annotation.</title>
        <authorList>
            <consortium name="The Broad Institute Genomics Platform"/>
            <consortium name="The Broad Institute Genome Sequencing Center for Infectious Disease"/>
            <person name="Wu L."/>
            <person name="Ma J."/>
        </authorList>
    </citation>
    <scope>NUCLEOTIDE SEQUENCE [LARGE SCALE GENOMIC DNA]</scope>
    <source>
        <strain evidence="3">CGMCC 1.16855</strain>
    </source>
</reference>
<accession>A0ABV7BYG0</accession>
<dbReference type="RefSeq" id="WP_216837663.1">
    <property type="nucleotide sequence ID" value="NZ_JAFNJS010000005.1"/>
</dbReference>
<evidence type="ECO:0000313" key="3">
    <source>
        <dbReference type="Proteomes" id="UP001595420"/>
    </source>
</evidence>
<comment type="caution">
    <text evidence="2">The sequence shown here is derived from an EMBL/GenBank/DDBJ whole genome shotgun (WGS) entry which is preliminary data.</text>
</comment>
<dbReference type="InterPro" id="IPR000551">
    <property type="entry name" value="MerR-type_HTH_dom"/>
</dbReference>
<dbReference type="Proteomes" id="UP001595420">
    <property type="component" value="Unassembled WGS sequence"/>
</dbReference>
<gene>
    <name evidence="2" type="ORF">ACFOD3_16825</name>
</gene>
<evidence type="ECO:0000259" key="1">
    <source>
        <dbReference type="Pfam" id="PF13411"/>
    </source>
</evidence>
<organism evidence="2 3">
    <name type="scientific">Falsiroseomonas tokyonensis</name>
    <dbReference type="NCBI Taxonomy" id="430521"/>
    <lineage>
        <taxon>Bacteria</taxon>
        <taxon>Pseudomonadati</taxon>
        <taxon>Pseudomonadota</taxon>
        <taxon>Alphaproteobacteria</taxon>
        <taxon>Acetobacterales</taxon>
        <taxon>Roseomonadaceae</taxon>
        <taxon>Falsiroseomonas</taxon>
    </lineage>
</organism>
<name>A0ABV7BYG0_9PROT</name>
<dbReference type="EMBL" id="JBHRSB010000005">
    <property type="protein sequence ID" value="MFC3001573.1"/>
    <property type="molecule type" value="Genomic_DNA"/>
</dbReference>
<evidence type="ECO:0000313" key="2">
    <source>
        <dbReference type="EMBL" id="MFC3001573.1"/>
    </source>
</evidence>
<protein>
    <submittedName>
        <fullName evidence="2">MerR family transcriptional regulator</fullName>
    </submittedName>
</protein>
<sequence>MSPSFDLTSYLSRQKFDTAETADAAGVSVARLADWIKRGVFAPLTEAKPGTGRGRQFLLADIYRLSVIGALTDPDGVFSMPASRAVALTDDAFGLDPESWCGNLDMFAECRAALLSGFLPTELISRDRKTPIWLIGSVIDVIVPKPRRRLRGELGVFTENGLPNPLGRARSFVTVEVTPLFAAADRRLFHAKGLAEFFPDLAKAMSVDEDAEA</sequence>
<feature type="domain" description="HTH merR-type" evidence="1">
    <location>
        <begin position="19"/>
        <end position="76"/>
    </location>
</feature>
<proteinExistence type="predicted"/>